<comment type="similarity">
    <text evidence="7">Belongs to the binding-protein-dependent transport system permease family.</text>
</comment>
<dbReference type="SUPFAM" id="SSF161098">
    <property type="entry name" value="MetI-like"/>
    <property type="match status" value="1"/>
</dbReference>
<dbReference type="PANTHER" id="PTHR43744:SF9">
    <property type="entry name" value="POLYGALACTURONAN_RHAMNOGALACTURONAN TRANSPORT SYSTEM PERMEASE PROTEIN YTCP"/>
    <property type="match status" value="1"/>
</dbReference>
<evidence type="ECO:0000256" key="5">
    <source>
        <dbReference type="ARBA" id="ARBA00022989"/>
    </source>
</evidence>
<reference evidence="9 10" key="1">
    <citation type="submission" date="2018-05" db="EMBL/GenBank/DDBJ databases">
        <title>Genomic analysis of Gracilibacillus dipsosauri DD1 reveals novel features of a salt-tolerant amylase.</title>
        <authorList>
            <person name="Deutch C.E."/>
            <person name="Yang S."/>
        </authorList>
    </citation>
    <scope>NUCLEOTIDE SEQUENCE [LARGE SCALE GENOMIC DNA]</scope>
    <source>
        <strain evidence="9 10">DD1</strain>
    </source>
</reference>
<dbReference type="Pfam" id="PF00528">
    <property type="entry name" value="BPD_transp_1"/>
    <property type="match status" value="1"/>
</dbReference>
<dbReference type="Gene3D" id="1.10.3720.10">
    <property type="entry name" value="MetI-like"/>
    <property type="match status" value="1"/>
</dbReference>
<evidence type="ECO:0000256" key="4">
    <source>
        <dbReference type="ARBA" id="ARBA00022692"/>
    </source>
</evidence>
<feature type="transmembrane region" description="Helical" evidence="7">
    <location>
        <begin position="142"/>
        <end position="163"/>
    </location>
</feature>
<name>A0A317KVL8_9BACI</name>
<dbReference type="PROSITE" id="PS50928">
    <property type="entry name" value="ABC_TM1"/>
    <property type="match status" value="1"/>
</dbReference>
<dbReference type="RefSeq" id="WP_109984921.1">
    <property type="nucleotide sequence ID" value="NZ_JAJUIE010000012.1"/>
</dbReference>
<feature type="transmembrane region" description="Helical" evidence="7">
    <location>
        <begin position="111"/>
        <end position="130"/>
    </location>
</feature>
<evidence type="ECO:0000256" key="6">
    <source>
        <dbReference type="ARBA" id="ARBA00023136"/>
    </source>
</evidence>
<feature type="transmembrane region" description="Helical" evidence="7">
    <location>
        <begin position="260"/>
        <end position="277"/>
    </location>
</feature>
<gene>
    <name evidence="9" type="ORF">DLJ74_13895</name>
</gene>
<dbReference type="EMBL" id="QGTD01000013">
    <property type="protein sequence ID" value="PWU67552.1"/>
    <property type="molecule type" value="Genomic_DNA"/>
</dbReference>
<keyword evidence="2 7" id="KW-0813">Transport</keyword>
<keyword evidence="10" id="KW-1185">Reference proteome</keyword>
<keyword evidence="4 7" id="KW-0812">Transmembrane</keyword>
<proteinExistence type="inferred from homology"/>
<feature type="transmembrane region" description="Helical" evidence="7">
    <location>
        <begin position="184"/>
        <end position="209"/>
    </location>
</feature>
<protein>
    <submittedName>
        <fullName evidence="9">ABC transporter permease</fullName>
    </submittedName>
</protein>
<feature type="transmembrane region" description="Helical" evidence="7">
    <location>
        <begin position="12"/>
        <end position="37"/>
    </location>
</feature>
<accession>A0A317KVL8</accession>
<dbReference type="InterPro" id="IPR000515">
    <property type="entry name" value="MetI-like"/>
</dbReference>
<dbReference type="InterPro" id="IPR035906">
    <property type="entry name" value="MetI-like_sf"/>
</dbReference>
<dbReference type="GO" id="GO:0055085">
    <property type="term" value="P:transmembrane transport"/>
    <property type="evidence" value="ECO:0007669"/>
    <property type="project" value="InterPro"/>
</dbReference>
<comment type="subcellular location">
    <subcellularLocation>
        <location evidence="1 7">Cell membrane</location>
        <topology evidence="1 7">Multi-pass membrane protein</topology>
    </subcellularLocation>
</comment>
<evidence type="ECO:0000256" key="1">
    <source>
        <dbReference type="ARBA" id="ARBA00004651"/>
    </source>
</evidence>
<evidence type="ECO:0000256" key="3">
    <source>
        <dbReference type="ARBA" id="ARBA00022475"/>
    </source>
</evidence>
<keyword evidence="5 7" id="KW-1133">Transmembrane helix</keyword>
<sequence>MHRMHNTGPGRVFDIFNHIFLALVAIITVIPFLYVVAGSFASETELATRSFFLIPNDFTTNAYNYIFSTNAVIRSLGVSILVTVVGTAVSMVLTLTMAYPLSRSTMVGRNLILNLILFSMLFGGGMIPTYLLVKGLGLLDSYWALILPLAINPFNLIIVKTFFQQLPKELEDASKIDGCTEFQTFWRVMLPLSKPVIATFTLFYAVFYWNDFFQALLYITDTTKWPIQLLLQQLVMVANLGVGDLQEAQLYEPPEESVKLAVIVIATVPILLFYPFLQKHFAKGVMLGSVKG</sequence>
<keyword evidence="3" id="KW-1003">Cell membrane</keyword>
<evidence type="ECO:0000313" key="9">
    <source>
        <dbReference type="EMBL" id="PWU67552.1"/>
    </source>
</evidence>
<dbReference type="AlphaFoldDB" id="A0A317KVL8"/>
<dbReference type="CDD" id="cd06261">
    <property type="entry name" value="TM_PBP2"/>
    <property type="match status" value="1"/>
</dbReference>
<evidence type="ECO:0000256" key="7">
    <source>
        <dbReference type="RuleBase" id="RU363032"/>
    </source>
</evidence>
<organism evidence="9 10">
    <name type="scientific">Gracilibacillus dipsosauri</name>
    <dbReference type="NCBI Taxonomy" id="178340"/>
    <lineage>
        <taxon>Bacteria</taxon>
        <taxon>Bacillati</taxon>
        <taxon>Bacillota</taxon>
        <taxon>Bacilli</taxon>
        <taxon>Bacillales</taxon>
        <taxon>Bacillaceae</taxon>
        <taxon>Gracilibacillus</taxon>
    </lineage>
</organism>
<comment type="caution">
    <text evidence="9">The sequence shown here is derived from an EMBL/GenBank/DDBJ whole genome shotgun (WGS) entry which is preliminary data.</text>
</comment>
<dbReference type="OrthoDB" id="9810086at2"/>
<evidence type="ECO:0000313" key="10">
    <source>
        <dbReference type="Proteomes" id="UP000245624"/>
    </source>
</evidence>
<dbReference type="Proteomes" id="UP000245624">
    <property type="component" value="Unassembled WGS sequence"/>
</dbReference>
<dbReference type="PANTHER" id="PTHR43744">
    <property type="entry name" value="ABC TRANSPORTER PERMEASE PROTEIN MG189-RELATED-RELATED"/>
    <property type="match status" value="1"/>
</dbReference>
<feature type="transmembrane region" description="Helical" evidence="7">
    <location>
        <begin position="76"/>
        <end position="99"/>
    </location>
</feature>
<evidence type="ECO:0000259" key="8">
    <source>
        <dbReference type="PROSITE" id="PS50928"/>
    </source>
</evidence>
<dbReference type="GO" id="GO:0005886">
    <property type="term" value="C:plasma membrane"/>
    <property type="evidence" value="ECO:0007669"/>
    <property type="project" value="UniProtKB-SubCell"/>
</dbReference>
<feature type="domain" description="ABC transmembrane type-1" evidence="8">
    <location>
        <begin position="76"/>
        <end position="277"/>
    </location>
</feature>
<keyword evidence="6 7" id="KW-0472">Membrane</keyword>
<evidence type="ECO:0000256" key="2">
    <source>
        <dbReference type="ARBA" id="ARBA00022448"/>
    </source>
</evidence>